<dbReference type="Gene3D" id="1.25.40.10">
    <property type="entry name" value="Tetratricopeptide repeat domain"/>
    <property type="match status" value="1"/>
</dbReference>
<accession>A0A3P7NQK2</accession>
<protein>
    <submittedName>
        <fullName evidence="2">Uncharacterized protein</fullName>
    </submittedName>
</protein>
<organism evidence="2 3">
    <name type="scientific">Dibothriocephalus latus</name>
    <name type="common">Fish tapeworm</name>
    <name type="synonym">Diphyllobothrium latum</name>
    <dbReference type="NCBI Taxonomy" id="60516"/>
    <lineage>
        <taxon>Eukaryota</taxon>
        <taxon>Metazoa</taxon>
        <taxon>Spiralia</taxon>
        <taxon>Lophotrochozoa</taxon>
        <taxon>Platyhelminthes</taxon>
        <taxon>Cestoda</taxon>
        <taxon>Eucestoda</taxon>
        <taxon>Diphyllobothriidea</taxon>
        <taxon>Diphyllobothriidae</taxon>
        <taxon>Dibothriocephalus</taxon>
    </lineage>
</organism>
<keyword evidence="1" id="KW-1133">Transmembrane helix</keyword>
<dbReference type="EMBL" id="UYRU01114757">
    <property type="protein sequence ID" value="VDN45125.1"/>
    <property type="molecule type" value="Genomic_DNA"/>
</dbReference>
<dbReference type="InterPro" id="IPR011990">
    <property type="entry name" value="TPR-like_helical_dom_sf"/>
</dbReference>
<gene>
    <name evidence="2" type="ORF">DILT_LOCUS19525</name>
</gene>
<reference evidence="2 3" key="1">
    <citation type="submission" date="2018-11" db="EMBL/GenBank/DDBJ databases">
        <authorList>
            <consortium name="Pathogen Informatics"/>
        </authorList>
    </citation>
    <scope>NUCLEOTIDE SEQUENCE [LARGE SCALE GENOMIC DNA]</scope>
</reference>
<proteinExistence type="predicted"/>
<feature type="transmembrane region" description="Helical" evidence="1">
    <location>
        <begin position="46"/>
        <end position="66"/>
    </location>
</feature>
<keyword evidence="1" id="KW-0472">Membrane</keyword>
<keyword evidence="3" id="KW-1185">Reference proteome</keyword>
<evidence type="ECO:0000313" key="2">
    <source>
        <dbReference type="EMBL" id="VDN45125.1"/>
    </source>
</evidence>
<keyword evidence="1" id="KW-0812">Transmembrane</keyword>
<evidence type="ECO:0000256" key="1">
    <source>
        <dbReference type="SAM" id="Phobius"/>
    </source>
</evidence>
<dbReference type="Proteomes" id="UP000281553">
    <property type="component" value="Unassembled WGS sequence"/>
</dbReference>
<name>A0A3P7NQK2_DIBLA</name>
<dbReference type="AlphaFoldDB" id="A0A3P7NQK2"/>
<evidence type="ECO:0000313" key="3">
    <source>
        <dbReference type="Proteomes" id="UP000281553"/>
    </source>
</evidence>
<sequence>MKLCESAADNDSETAYRVCGKAVLALIVIKLFQGDSIAASKVYDEAVQWVFFLTPFTFPLLAVTVMSHEMLIDSLKYAKGSRHCHF</sequence>
<dbReference type="OrthoDB" id="26569at2759"/>